<reference evidence="2" key="3">
    <citation type="submission" date="2015-04" db="UniProtKB">
        <authorList>
            <consortium name="EnsemblPlants"/>
        </authorList>
    </citation>
    <scope>IDENTIFICATION</scope>
    <source>
        <strain evidence="2">cv. Jemalong A17</strain>
    </source>
</reference>
<evidence type="ECO:0000313" key="2">
    <source>
        <dbReference type="EnsemblPlants" id="AES69278"/>
    </source>
</evidence>
<organism evidence="1 3">
    <name type="scientific">Medicago truncatula</name>
    <name type="common">Barrel medic</name>
    <name type="synonym">Medicago tribuloides</name>
    <dbReference type="NCBI Taxonomy" id="3880"/>
    <lineage>
        <taxon>Eukaryota</taxon>
        <taxon>Viridiplantae</taxon>
        <taxon>Streptophyta</taxon>
        <taxon>Embryophyta</taxon>
        <taxon>Tracheophyta</taxon>
        <taxon>Spermatophyta</taxon>
        <taxon>Magnoliopsida</taxon>
        <taxon>eudicotyledons</taxon>
        <taxon>Gunneridae</taxon>
        <taxon>Pentapetalae</taxon>
        <taxon>rosids</taxon>
        <taxon>fabids</taxon>
        <taxon>Fabales</taxon>
        <taxon>Fabaceae</taxon>
        <taxon>Papilionoideae</taxon>
        <taxon>50 kb inversion clade</taxon>
        <taxon>NPAAA clade</taxon>
        <taxon>Hologalegina</taxon>
        <taxon>IRL clade</taxon>
        <taxon>Trifolieae</taxon>
        <taxon>Medicago</taxon>
    </lineage>
</organism>
<name>G7J1Q6_MEDTR</name>
<gene>
    <name evidence="1" type="ordered locus">MTR_3g026800</name>
</gene>
<reference evidence="1 3" key="2">
    <citation type="journal article" date="2014" name="BMC Genomics">
        <title>An improved genome release (version Mt4.0) for the model legume Medicago truncatula.</title>
        <authorList>
            <person name="Tang H."/>
            <person name="Krishnakumar V."/>
            <person name="Bidwell S."/>
            <person name="Rosen B."/>
            <person name="Chan A."/>
            <person name="Zhou S."/>
            <person name="Gentzbittel L."/>
            <person name="Childs K.L."/>
            <person name="Yandell M."/>
            <person name="Gundlach H."/>
            <person name="Mayer K.F."/>
            <person name="Schwartz D.C."/>
            <person name="Town C.D."/>
        </authorList>
    </citation>
    <scope>GENOME REANNOTATION</scope>
    <source>
        <strain evidence="2 3">cv. Jemalong A17</strain>
    </source>
</reference>
<dbReference type="PaxDb" id="3880-AES69278"/>
<proteinExistence type="predicted"/>
<protein>
    <submittedName>
        <fullName evidence="1 2">Uncharacterized protein</fullName>
    </submittedName>
</protein>
<dbReference type="EnsemblPlants" id="AES69278">
    <property type="protein sequence ID" value="AES69278"/>
    <property type="gene ID" value="MTR_3g026800"/>
</dbReference>
<evidence type="ECO:0000313" key="3">
    <source>
        <dbReference type="Proteomes" id="UP000002051"/>
    </source>
</evidence>
<accession>G7J1Q6</accession>
<sequence length="177" mass="20784">MLIGLEILLFLRRYQKNGYIALNIDGVVIRTCELASCGGILGDYVDKFICAFAAKIRPCSVLEDELWRIFRGWKISWSRGFRHRAMIFVHPFHDNFSDNIISLSSYRLKTMEREKGREMIRPSCEYERESCTKVVTKWLYKYHFSLGIFRCLSILPLQLICSKMCVLQLLPCPKDDR</sequence>
<dbReference type="AlphaFoldDB" id="G7J1Q6"/>
<keyword evidence="3" id="KW-1185">Reference proteome</keyword>
<dbReference type="EMBL" id="CM001219">
    <property type="protein sequence ID" value="AES69278.1"/>
    <property type="molecule type" value="Genomic_DNA"/>
</dbReference>
<reference evidence="1 3" key="1">
    <citation type="journal article" date="2011" name="Nature">
        <title>The Medicago genome provides insight into the evolution of rhizobial symbioses.</title>
        <authorList>
            <person name="Young N.D."/>
            <person name="Debelle F."/>
            <person name="Oldroyd G.E."/>
            <person name="Geurts R."/>
            <person name="Cannon S.B."/>
            <person name="Udvardi M.K."/>
            <person name="Benedito V.A."/>
            <person name="Mayer K.F."/>
            <person name="Gouzy J."/>
            <person name="Schoof H."/>
            <person name="Van de Peer Y."/>
            <person name="Proost S."/>
            <person name="Cook D.R."/>
            <person name="Meyers B.C."/>
            <person name="Spannagl M."/>
            <person name="Cheung F."/>
            <person name="De Mita S."/>
            <person name="Krishnakumar V."/>
            <person name="Gundlach H."/>
            <person name="Zhou S."/>
            <person name="Mudge J."/>
            <person name="Bharti A.K."/>
            <person name="Murray J.D."/>
            <person name="Naoumkina M.A."/>
            <person name="Rosen B."/>
            <person name="Silverstein K.A."/>
            <person name="Tang H."/>
            <person name="Rombauts S."/>
            <person name="Zhao P.X."/>
            <person name="Zhou P."/>
            <person name="Barbe V."/>
            <person name="Bardou P."/>
            <person name="Bechner M."/>
            <person name="Bellec A."/>
            <person name="Berger A."/>
            <person name="Berges H."/>
            <person name="Bidwell S."/>
            <person name="Bisseling T."/>
            <person name="Choisne N."/>
            <person name="Couloux A."/>
            <person name="Denny R."/>
            <person name="Deshpande S."/>
            <person name="Dai X."/>
            <person name="Doyle J.J."/>
            <person name="Dudez A.M."/>
            <person name="Farmer A.D."/>
            <person name="Fouteau S."/>
            <person name="Franken C."/>
            <person name="Gibelin C."/>
            <person name="Gish J."/>
            <person name="Goldstein S."/>
            <person name="Gonzalez A.J."/>
            <person name="Green P.J."/>
            <person name="Hallab A."/>
            <person name="Hartog M."/>
            <person name="Hua A."/>
            <person name="Humphray S.J."/>
            <person name="Jeong D.H."/>
            <person name="Jing Y."/>
            <person name="Jocker A."/>
            <person name="Kenton S.M."/>
            <person name="Kim D.J."/>
            <person name="Klee K."/>
            <person name="Lai H."/>
            <person name="Lang C."/>
            <person name="Lin S."/>
            <person name="Macmil S.L."/>
            <person name="Magdelenat G."/>
            <person name="Matthews L."/>
            <person name="McCorrison J."/>
            <person name="Monaghan E.L."/>
            <person name="Mun J.H."/>
            <person name="Najar F.Z."/>
            <person name="Nicholson C."/>
            <person name="Noirot C."/>
            <person name="O'Bleness M."/>
            <person name="Paule C.R."/>
            <person name="Poulain J."/>
            <person name="Prion F."/>
            <person name="Qin B."/>
            <person name="Qu C."/>
            <person name="Retzel E.F."/>
            <person name="Riddle C."/>
            <person name="Sallet E."/>
            <person name="Samain S."/>
            <person name="Samson N."/>
            <person name="Sanders I."/>
            <person name="Saurat O."/>
            <person name="Scarpelli C."/>
            <person name="Schiex T."/>
            <person name="Segurens B."/>
            <person name="Severin A.J."/>
            <person name="Sherrier D.J."/>
            <person name="Shi R."/>
            <person name="Sims S."/>
            <person name="Singer S.R."/>
            <person name="Sinharoy S."/>
            <person name="Sterck L."/>
            <person name="Viollet A."/>
            <person name="Wang B.B."/>
            <person name="Wang K."/>
            <person name="Wang M."/>
            <person name="Wang X."/>
            <person name="Warfsmann J."/>
            <person name="Weissenbach J."/>
            <person name="White D.D."/>
            <person name="White J.D."/>
            <person name="Wiley G.B."/>
            <person name="Wincker P."/>
            <person name="Xing Y."/>
            <person name="Yang L."/>
            <person name="Yao Z."/>
            <person name="Ying F."/>
            <person name="Zhai J."/>
            <person name="Zhou L."/>
            <person name="Zuber A."/>
            <person name="Denarie J."/>
            <person name="Dixon R.A."/>
            <person name="May G.D."/>
            <person name="Schwartz D.C."/>
            <person name="Rogers J."/>
            <person name="Quetier F."/>
            <person name="Town C.D."/>
            <person name="Roe B.A."/>
        </authorList>
    </citation>
    <scope>NUCLEOTIDE SEQUENCE [LARGE SCALE GENOMIC DNA]</scope>
    <source>
        <strain evidence="1">A17</strain>
        <strain evidence="2 3">cv. Jemalong A17</strain>
    </source>
</reference>
<evidence type="ECO:0000313" key="1">
    <source>
        <dbReference type="EMBL" id="AES69278.1"/>
    </source>
</evidence>
<dbReference type="Proteomes" id="UP000002051">
    <property type="component" value="Chromosome 3"/>
</dbReference>
<dbReference type="HOGENOM" id="CLU_1520078_0_0_1"/>